<evidence type="ECO:0000256" key="3">
    <source>
        <dbReference type="ARBA" id="ARBA00022559"/>
    </source>
</evidence>
<dbReference type="Pfam" id="PF03098">
    <property type="entry name" value="An_peroxidase"/>
    <property type="match status" value="1"/>
</dbReference>
<dbReference type="PROSITE" id="PS50292">
    <property type="entry name" value="PEROXIDASE_3"/>
    <property type="match status" value="1"/>
</dbReference>
<dbReference type="GO" id="GO:0006979">
    <property type="term" value="P:response to oxidative stress"/>
    <property type="evidence" value="ECO:0007669"/>
    <property type="project" value="InterPro"/>
</dbReference>
<dbReference type="OrthoDB" id="823504at2759"/>
<evidence type="ECO:0000256" key="6">
    <source>
        <dbReference type="PIRSR" id="PIRSR619791-2"/>
    </source>
</evidence>
<reference evidence="9" key="1">
    <citation type="journal article" date="2020" name="PLoS Negl. Trop. Dis.">
        <title>High-quality nuclear genome for Sarcoptes scabiei-A critical resource for a neglected parasite.</title>
        <authorList>
            <person name="Korhonen P.K."/>
            <person name="Gasser R.B."/>
            <person name="Ma G."/>
            <person name="Wang T."/>
            <person name="Stroehlein A.J."/>
            <person name="Young N.D."/>
            <person name="Ang C.S."/>
            <person name="Fernando D.D."/>
            <person name="Lu H.C."/>
            <person name="Taylor S."/>
            <person name="Reynolds S.L."/>
            <person name="Mofiz E."/>
            <person name="Najaraj S.H."/>
            <person name="Gowda H."/>
            <person name="Madugundu A."/>
            <person name="Renuse S."/>
            <person name="Holt D."/>
            <person name="Pandey A."/>
            <person name="Papenfuss A.T."/>
            <person name="Fischer K."/>
        </authorList>
    </citation>
    <scope>NUCLEOTIDE SEQUENCE [LARGE SCALE GENOMIC DNA]</scope>
</reference>
<keyword evidence="9" id="KW-1185">Reference proteome</keyword>
<keyword evidence="2" id="KW-0964">Secreted</keyword>
<dbReference type="SUPFAM" id="SSF48113">
    <property type="entry name" value="Heme-dependent peroxidases"/>
    <property type="match status" value="1"/>
</dbReference>
<keyword evidence="6" id="KW-0408">Iron</keyword>
<gene>
    <name evidence="7" type="primary">SSS_642g</name>
    <name evidence="7" type="ORF">SSS_642</name>
</gene>
<feature type="non-terminal residue" evidence="7">
    <location>
        <position position="688"/>
    </location>
</feature>
<dbReference type="PRINTS" id="PR00457">
    <property type="entry name" value="ANPEROXIDASE"/>
</dbReference>
<dbReference type="GO" id="GO:0020037">
    <property type="term" value="F:heme binding"/>
    <property type="evidence" value="ECO:0007669"/>
    <property type="project" value="InterPro"/>
</dbReference>
<dbReference type="CDD" id="cd09823">
    <property type="entry name" value="peroxinectin_like"/>
    <property type="match status" value="1"/>
</dbReference>
<reference evidence="8" key="3">
    <citation type="submission" date="2022-06" db="UniProtKB">
        <authorList>
            <consortium name="EnsemblMetazoa"/>
        </authorList>
    </citation>
    <scope>IDENTIFICATION</scope>
</reference>
<evidence type="ECO:0000256" key="5">
    <source>
        <dbReference type="ARBA" id="ARBA00023180"/>
    </source>
</evidence>
<dbReference type="GO" id="GO:0004601">
    <property type="term" value="F:peroxidase activity"/>
    <property type="evidence" value="ECO:0007669"/>
    <property type="project" value="UniProtKB-KW"/>
</dbReference>
<keyword evidence="6" id="KW-0479">Metal-binding</keyword>
<dbReference type="FunFam" id="1.10.640.10:FF:000003">
    <property type="entry name" value="chorion peroxidase"/>
    <property type="match status" value="1"/>
</dbReference>
<evidence type="ECO:0000256" key="1">
    <source>
        <dbReference type="ARBA" id="ARBA00004613"/>
    </source>
</evidence>
<dbReference type="InterPro" id="IPR019791">
    <property type="entry name" value="Haem_peroxidase_animal"/>
</dbReference>
<keyword evidence="5" id="KW-0325">Glycoprotein</keyword>
<keyword evidence="3 7" id="KW-0560">Oxidoreductase</keyword>
<protein>
    <submittedName>
        <fullName evidence="7">Peroxidase</fullName>
    </submittedName>
</protein>
<dbReference type="EMBL" id="WVUK01000056">
    <property type="protein sequence ID" value="KAF7492476.1"/>
    <property type="molecule type" value="Genomic_DNA"/>
</dbReference>
<evidence type="ECO:0000256" key="4">
    <source>
        <dbReference type="ARBA" id="ARBA00022729"/>
    </source>
</evidence>
<sequence length="688" mass="78477">PQTVSPANRNTIGKDIRIEAQGVDQIIRDLVRLENELLRRRIIPKQNTNELSHQNFFGGDQLSLQEMHIALQVLQTFINFSKRKNLSPQDIQQSQIEVRGTFLGGLCFQRPICDDKILYRLPDGTCNNLIHTGQGKSVSTFSRLLPPDYADGINEPRRARDGSELPNARLVSLSIAQESQPQSSQYSLMLMQFGQFVDHDLSRTALTRTHDNNKISCCDENLIRDPRFLHPACFIIPVPSQDQFLLSKSQTCINFVRSAPAVNPKCRFGPREQLNQLSSYLDGNNIYGASETESKRLRLFQGGKLRFTMMNERPFLPLKESMNSSNFNCHVPKNTNMRCFETGDIRGNEVVDLIVLHTIWLREHNRIASILERMHPTWIDESLYQEAKRIVLAEFQHIIYNEFLPLILGGKTLDHFKLHLVPGFSEAYNPVVDTSILNEFTTAAYRLHSLIQGTLFLMSPDNKALGHLLLRDGFSNPAVLYQHGVYEMRIAGLTGQPIDRFDNFFSQDITNHLFQIPGKQFGLDLVALNIQRGRDHGIQGYVHYREVCGLSRIRSFEDLRSVLSNPAVADVLSKLYRRIEDVDLFIAGTSEKPLPGAIVGPTFACIIGEQFRRIKEGDRFWYENGNLDTSFRLNQLVEIKKTSLARILCDNSDIKMMQLFALLMPSASNPKVDCNRLPQVDLNQWLNY</sequence>
<evidence type="ECO:0000256" key="2">
    <source>
        <dbReference type="ARBA" id="ARBA00022525"/>
    </source>
</evidence>
<dbReference type="AlphaFoldDB" id="A0A834R9E8"/>
<dbReference type="EnsemblMetazoa" id="SSS_642s_mrna">
    <property type="protein sequence ID" value="KAF7492476.1"/>
    <property type="gene ID" value="SSS_642"/>
</dbReference>
<organism evidence="7">
    <name type="scientific">Sarcoptes scabiei</name>
    <name type="common">Itch mite</name>
    <name type="synonym">Acarus scabiei</name>
    <dbReference type="NCBI Taxonomy" id="52283"/>
    <lineage>
        <taxon>Eukaryota</taxon>
        <taxon>Metazoa</taxon>
        <taxon>Ecdysozoa</taxon>
        <taxon>Arthropoda</taxon>
        <taxon>Chelicerata</taxon>
        <taxon>Arachnida</taxon>
        <taxon>Acari</taxon>
        <taxon>Acariformes</taxon>
        <taxon>Sarcoptiformes</taxon>
        <taxon>Astigmata</taxon>
        <taxon>Psoroptidia</taxon>
        <taxon>Sarcoptoidea</taxon>
        <taxon>Sarcoptidae</taxon>
        <taxon>Sarcoptinae</taxon>
        <taxon>Sarcoptes</taxon>
    </lineage>
</organism>
<dbReference type="Gene3D" id="1.10.640.10">
    <property type="entry name" value="Haem peroxidase domain superfamily, animal type"/>
    <property type="match status" value="1"/>
</dbReference>
<feature type="binding site" description="axial binding residue" evidence="6">
    <location>
        <position position="448"/>
    </location>
    <ligand>
        <name>heme b</name>
        <dbReference type="ChEBI" id="CHEBI:60344"/>
    </ligand>
    <ligandPart>
        <name>Fe</name>
        <dbReference type="ChEBI" id="CHEBI:18248"/>
    </ligandPart>
</feature>
<keyword evidence="4" id="KW-0732">Signal</keyword>
<dbReference type="Proteomes" id="UP000070412">
    <property type="component" value="Unassembled WGS sequence"/>
</dbReference>
<evidence type="ECO:0000313" key="9">
    <source>
        <dbReference type="Proteomes" id="UP000070412"/>
    </source>
</evidence>
<keyword evidence="6" id="KW-0349">Heme</keyword>
<comment type="subcellular location">
    <subcellularLocation>
        <location evidence="1">Secreted</location>
    </subcellularLocation>
</comment>
<dbReference type="PANTHER" id="PTHR11475">
    <property type="entry name" value="OXIDASE/PEROXIDASE"/>
    <property type="match status" value="1"/>
</dbReference>
<evidence type="ECO:0000313" key="7">
    <source>
        <dbReference type="EMBL" id="KAF7492476.1"/>
    </source>
</evidence>
<keyword evidence="3 7" id="KW-0575">Peroxidase</keyword>
<dbReference type="PANTHER" id="PTHR11475:SF4">
    <property type="entry name" value="CHORION PEROXIDASE"/>
    <property type="match status" value="1"/>
</dbReference>
<dbReference type="InterPro" id="IPR037120">
    <property type="entry name" value="Haem_peroxidase_sf_animal"/>
</dbReference>
<dbReference type="GO" id="GO:0046872">
    <property type="term" value="F:metal ion binding"/>
    <property type="evidence" value="ECO:0007669"/>
    <property type="project" value="UniProtKB-KW"/>
</dbReference>
<dbReference type="InterPro" id="IPR010255">
    <property type="entry name" value="Haem_peroxidase_sf"/>
</dbReference>
<proteinExistence type="predicted"/>
<name>A0A834R9E8_SARSC</name>
<reference evidence="7" key="2">
    <citation type="submission" date="2020-01" db="EMBL/GenBank/DDBJ databases">
        <authorList>
            <person name="Korhonen P.K.K."/>
            <person name="Guangxu M.G."/>
            <person name="Wang T.W."/>
            <person name="Stroehlein A.J.S."/>
            <person name="Young N.D."/>
            <person name="Ang C.-S.A."/>
            <person name="Fernando D.W.F."/>
            <person name="Lu H.L."/>
            <person name="Taylor S.T."/>
            <person name="Ehtesham M.E.M."/>
            <person name="Najaraj S.H.N."/>
            <person name="Harsha G.H.G."/>
            <person name="Madugundu A.M."/>
            <person name="Renuse S.R."/>
            <person name="Holt D.H."/>
            <person name="Pandey A.P."/>
            <person name="Papenfuss A.P."/>
            <person name="Gasser R.B.G."/>
            <person name="Fischer K.F."/>
        </authorList>
    </citation>
    <scope>NUCLEOTIDE SEQUENCE</scope>
    <source>
        <strain evidence="7">SSS_KF_BRIS2020</strain>
    </source>
</reference>
<dbReference type="GO" id="GO:0005576">
    <property type="term" value="C:extracellular region"/>
    <property type="evidence" value="ECO:0007669"/>
    <property type="project" value="UniProtKB-SubCell"/>
</dbReference>
<accession>A0A834R9E8</accession>
<evidence type="ECO:0000313" key="8">
    <source>
        <dbReference type="EnsemblMetazoa" id="KAF7492476.1"/>
    </source>
</evidence>